<dbReference type="GO" id="GO:0003995">
    <property type="term" value="F:acyl-CoA dehydrogenase activity"/>
    <property type="evidence" value="ECO:0007669"/>
    <property type="project" value="TreeGrafter"/>
</dbReference>
<keyword evidence="3" id="KW-0560">Oxidoreductase</keyword>
<name>A0A841DFL3_9ACTN</name>
<dbReference type="EMBL" id="JACHNF010000001">
    <property type="protein sequence ID" value="MBB5977323.1"/>
    <property type="molecule type" value="Genomic_DNA"/>
</dbReference>
<gene>
    <name evidence="5" type="ORF">HDA44_000664</name>
</gene>
<dbReference type="PANTHER" id="PTHR43884:SF20">
    <property type="entry name" value="ACYL-COA DEHYDROGENASE FADE28"/>
    <property type="match status" value="1"/>
</dbReference>
<comment type="caution">
    <text evidence="5">The sequence shown here is derived from an EMBL/GenBank/DDBJ whole genome shotgun (WGS) entry which is preliminary data.</text>
</comment>
<evidence type="ECO:0000259" key="4">
    <source>
        <dbReference type="Pfam" id="PF00441"/>
    </source>
</evidence>
<dbReference type="AlphaFoldDB" id="A0A841DFL3"/>
<sequence length="333" mass="35444">MYALLNSEQLALQETVEALATAVGITNPVDLEDRDPAHAWVQLEQMGLLELRRRDGAAPIAGGVEVMVVAQALAWGLVPVPYVPSAVLATELLSLAKVSDDRVGGLLLRPDLTGLADSDGWSDALIWGGPGTSSVLALDDGARLVRHTLSQPLSGNRSVDLTQGLWDTVPGAREELGEPIPGERLDAWLALALSTISADMVGIMRRALHGAIAYSKERIAYGQPVGSFQAIQHLAAETHVTIEAAYSTVCYAAWCVDETDPAEALLAARTAKAYCASVARTATENVMQIYGGVGQTWEHPAHFYTRRALLGTLLFGDENAQLAEIARTRLGGS</sequence>
<dbReference type="Proteomes" id="UP000558997">
    <property type="component" value="Unassembled WGS sequence"/>
</dbReference>
<protein>
    <submittedName>
        <fullName evidence="5">Alkylation response protein AidB-like acyl-CoA dehydrogenase</fullName>
    </submittedName>
</protein>
<evidence type="ECO:0000256" key="3">
    <source>
        <dbReference type="ARBA" id="ARBA00023002"/>
    </source>
</evidence>
<evidence type="ECO:0000313" key="5">
    <source>
        <dbReference type="EMBL" id="MBB5977323.1"/>
    </source>
</evidence>
<dbReference type="Pfam" id="PF00441">
    <property type="entry name" value="Acyl-CoA_dh_1"/>
    <property type="match status" value="1"/>
</dbReference>
<keyword evidence="1" id="KW-0285">Flavoprotein</keyword>
<dbReference type="SUPFAM" id="SSF47203">
    <property type="entry name" value="Acyl-CoA dehydrogenase C-terminal domain-like"/>
    <property type="match status" value="1"/>
</dbReference>
<evidence type="ECO:0000256" key="2">
    <source>
        <dbReference type="ARBA" id="ARBA00022827"/>
    </source>
</evidence>
<organism evidence="5 6">
    <name type="scientific">Kribbella solani</name>
    <dbReference type="NCBI Taxonomy" id="236067"/>
    <lineage>
        <taxon>Bacteria</taxon>
        <taxon>Bacillati</taxon>
        <taxon>Actinomycetota</taxon>
        <taxon>Actinomycetes</taxon>
        <taxon>Propionibacteriales</taxon>
        <taxon>Kribbellaceae</taxon>
        <taxon>Kribbella</taxon>
    </lineage>
</organism>
<accession>A0A841DFL3</accession>
<dbReference type="PANTHER" id="PTHR43884">
    <property type="entry name" value="ACYL-COA DEHYDROGENASE"/>
    <property type="match status" value="1"/>
</dbReference>
<proteinExistence type="predicted"/>
<dbReference type="InterPro" id="IPR036250">
    <property type="entry name" value="AcylCo_DH-like_C"/>
</dbReference>
<evidence type="ECO:0000256" key="1">
    <source>
        <dbReference type="ARBA" id="ARBA00022630"/>
    </source>
</evidence>
<keyword evidence="2" id="KW-0274">FAD</keyword>
<dbReference type="RefSeq" id="WP_184831207.1">
    <property type="nucleotide sequence ID" value="NZ_BAAAVN010000014.1"/>
</dbReference>
<dbReference type="Gene3D" id="1.20.140.10">
    <property type="entry name" value="Butyryl-CoA Dehydrogenase, subunit A, domain 3"/>
    <property type="match status" value="1"/>
</dbReference>
<keyword evidence="6" id="KW-1185">Reference proteome</keyword>
<dbReference type="InterPro" id="IPR009075">
    <property type="entry name" value="AcylCo_DH/oxidase_C"/>
</dbReference>
<feature type="domain" description="Acyl-CoA dehydrogenase/oxidase C-terminal" evidence="4">
    <location>
        <begin position="196"/>
        <end position="328"/>
    </location>
</feature>
<reference evidence="5 6" key="1">
    <citation type="submission" date="2020-08" db="EMBL/GenBank/DDBJ databases">
        <title>Sequencing the genomes of 1000 actinobacteria strains.</title>
        <authorList>
            <person name="Klenk H.-P."/>
        </authorList>
    </citation>
    <scope>NUCLEOTIDE SEQUENCE [LARGE SCALE GENOMIC DNA]</scope>
    <source>
        <strain evidence="5 6">DSM 17294</strain>
    </source>
</reference>
<evidence type="ECO:0000313" key="6">
    <source>
        <dbReference type="Proteomes" id="UP000558997"/>
    </source>
</evidence>